<evidence type="ECO:0000313" key="3">
    <source>
        <dbReference type="Ensembl" id="ENSAMXP00000034224.1"/>
    </source>
</evidence>
<dbReference type="FunCoup" id="A0A3B1IYL9">
    <property type="interactions" value="23"/>
</dbReference>
<sequence length="212" mass="23699">MERAVVKFRHCGRNIYTFADPQAGTGTGLCPVCQQPPVLGLLDAPVALPGPFSSGHRAPCAFLIGAREGPRSLGEWNDSELHVGISNSAGLVYNYTLSGVQIDEQGWEQCVCIQLIPPWRDSLVDSWDKELQLFSSLPTWAAERFHEEREFGSCCYGFALSFINHMRSVDGKDSLSRDEFTSRHVLPRIKLASMFIRVYEEILQNGFCVNDQ</sequence>
<evidence type="ECO:0000313" key="4">
    <source>
        <dbReference type="Proteomes" id="UP000018467"/>
    </source>
</evidence>
<dbReference type="Proteomes" id="UP000018467">
    <property type="component" value="Unassembled WGS sequence"/>
</dbReference>
<dbReference type="Bgee" id="ENSAMXG00000038911">
    <property type="expression patterns" value="Expressed in mesonephros and 13 other cell types or tissues"/>
</dbReference>
<reference evidence="3" key="3">
    <citation type="submission" date="2025-08" db="UniProtKB">
        <authorList>
            <consortium name="Ensembl"/>
        </authorList>
    </citation>
    <scope>IDENTIFICATION</scope>
</reference>
<dbReference type="Pfam" id="PF16044">
    <property type="entry name" value="DUF4796_C"/>
    <property type="match status" value="1"/>
</dbReference>
<dbReference type="InterPro" id="IPR053921">
    <property type="entry name" value="MKRN2OS-like_C"/>
</dbReference>
<dbReference type="InterPro" id="IPR032016">
    <property type="entry name" value="MKRN2OS-like"/>
</dbReference>
<dbReference type="Ensembl" id="ENSAMXT00000029771.1">
    <property type="protein sequence ID" value="ENSAMXP00000034224.1"/>
    <property type="gene ID" value="ENSAMXG00000038911.1"/>
</dbReference>
<reference evidence="3" key="4">
    <citation type="submission" date="2025-09" db="UniProtKB">
        <authorList>
            <consortium name="Ensembl"/>
        </authorList>
    </citation>
    <scope>IDENTIFICATION</scope>
</reference>
<evidence type="ECO:0000259" key="1">
    <source>
        <dbReference type="Pfam" id="PF16044"/>
    </source>
</evidence>
<dbReference type="PANTHER" id="PTHR33963">
    <property type="entry name" value="MKRN2 OPPOSITE STRAND PROTEIN"/>
    <property type="match status" value="1"/>
</dbReference>
<dbReference type="PANTHER" id="PTHR33963:SF2">
    <property type="entry name" value="MKRN2 OPPOSITE STRAND PROTEIN"/>
    <property type="match status" value="1"/>
</dbReference>
<feature type="domain" description="MKRN2 opposite strand protein-like N-terminal" evidence="2">
    <location>
        <begin position="4"/>
        <end position="36"/>
    </location>
</feature>
<evidence type="ECO:0000259" key="2">
    <source>
        <dbReference type="Pfam" id="PF22795"/>
    </source>
</evidence>
<name>A0A3B1IYL9_ASTMX</name>
<reference evidence="4" key="2">
    <citation type="journal article" date="2014" name="Nat. Commun.">
        <title>The cavefish genome reveals candidate genes for eye loss.</title>
        <authorList>
            <person name="McGaugh S.E."/>
            <person name="Gross J.B."/>
            <person name="Aken B."/>
            <person name="Blin M."/>
            <person name="Borowsky R."/>
            <person name="Chalopin D."/>
            <person name="Hinaux H."/>
            <person name="Jeffery W.R."/>
            <person name="Keene A."/>
            <person name="Ma L."/>
            <person name="Minx P."/>
            <person name="Murphy D."/>
            <person name="O'Quin K.E."/>
            <person name="Retaux S."/>
            <person name="Rohner N."/>
            <person name="Searle S.M."/>
            <person name="Stahl B.A."/>
            <person name="Tabin C."/>
            <person name="Volff J.N."/>
            <person name="Yoshizawa M."/>
            <person name="Warren W.C."/>
        </authorList>
    </citation>
    <scope>NUCLEOTIDE SEQUENCE [LARGE SCALE GENOMIC DNA]</scope>
    <source>
        <strain evidence="4">female</strain>
    </source>
</reference>
<proteinExistence type="predicted"/>
<dbReference type="AlphaFoldDB" id="A0A3B1IYL9"/>
<feature type="domain" description="MKRN2 opposite strand protein-like C-terminal" evidence="1">
    <location>
        <begin position="45"/>
        <end position="202"/>
    </location>
</feature>
<keyword evidence="4" id="KW-1185">Reference proteome</keyword>
<dbReference type="GeneTree" id="ENSGT00390000003839"/>
<dbReference type="Pfam" id="PF22795">
    <property type="entry name" value="DUF4796_N"/>
    <property type="match status" value="1"/>
</dbReference>
<accession>A0A3B1IYL9</accession>
<dbReference type="InParanoid" id="A0A3B1IYL9"/>
<dbReference type="InterPro" id="IPR053922">
    <property type="entry name" value="MKRN2OS-like_N"/>
</dbReference>
<protein>
    <submittedName>
        <fullName evidence="3">MKRN2 opposite strand, tandem duplicate 1</fullName>
    </submittedName>
</protein>
<organism evidence="3 4">
    <name type="scientific">Astyanax mexicanus</name>
    <name type="common">Blind cave fish</name>
    <name type="synonym">Astyanax fasciatus mexicanus</name>
    <dbReference type="NCBI Taxonomy" id="7994"/>
    <lineage>
        <taxon>Eukaryota</taxon>
        <taxon>Metazoa</taxon>
        <taxon>Chordata</taxon>
        <taxon>Craniata</taxon>
        <taxon>Vertebrata</taxon>
        <taxon>Euteleostomi</taxon>
        <taxon>Actinopterygii</taxon>
        <taxon>Neopterygii</taxon>
        <taxon>Teleostei</taxon>
        <taxon>Ostariophysi</taxon>
        <taxon>Characiformes</taxon>
        <taxon>Characoidei</taxon>
        <taxon>Acestrorhamphidae</taxon>
        <taxon>Acestrorhamphinae</taxon>
        <taxon>Astyanax</taxon>
    </lineage>
</organism>
<reference evidence="4" key="1">
    <citation type="submission" date="2013-03" db="EMBL/GenBank/DDBJ databases">
        <authorList>
            <person name="Jeffery W."/>
            <person name="Warren W."/>
            <person name="Wilson R.K."/>
        </authorList>
    </citation>
    <scope>NUCLEOTIDE SEQUENCE</scope>
    <source>
        <strain evidence="4">female</strain>
    </source>
</reference>